<comment type="subcellular location">
    <subcellularLocation>
        <location evidence="1 8">Cytoplasm</location>
    </subcellularLocation>
</comment>
<dbReference type="EC" id="3.5.3.15" evidence="3 8"/>
<dbReference type="GeneID" id="108697858"/>
<dbReference type="PANTHER" id="PTHR10837">
    <property type="entry name" value="PEPTIDYLARGININE DEIMINASE"/>
    <property type="match status" value="1"/>
</dbReference>
<comment type="similarity">
    <text evidence="2 8">Belongs to the protein arginine deiminase family.</text>
</comment>
<comment type="function">
    <text evidence="8">Catalyzes the deimination of arginine residues of proteins.</text>
</comment>
<protein>
    <recommendedName>
        <fullName evidence="3 8">Protein-arginine deiminase</fullName>
        <ecNumber evidence="3 8">3.5.3.15</ecNumber>
    </recommendedName>
</protein>
<feature type="active site" evidence="9">
    <location>
        <position position="645"/>
    </location>
</feature>
<reference evidence="14" key="1">
    <citation type="submission" date="2025-08" db="UniProtKB">
        <authorList>
            <consortium name="RefSeq"/>
        </authorList>
    </citation>
    <scope>IDENTIFICATION</scope>
    <source>
        <strain evidence="14">J_2021</strain>
        <tissue evidence="14">Erythrocytes</tissue>
    </source>
</reference>
<evidence type="ECO:0000256" key="4">
    <source>
        <dbReference type="ARBA" id="ARBA00022490"/>
    </source>
</evidence>
<dbReference type="Gene3D" id="2.60.40.1700">
    <property type="entry name" value="Protein-arginine deiminase, central domain"/>
    <property type="match status" value="1"/>
</dbReference>
<evidence type="ECO:0000256" key="3">
    <source>
        <dbReference type="ARBA" id="ARBA00012200"/>
    </source>
</evidence>
<evidence type="ECO:0000256" key="5">
    <source>
        <dbReference type="ARBA" id="ARBA00022801"/>
    </source>
</evidence>
<dbReference type="InterPro" id="IPR013732">
    <property type="entry name" value="PAD_N"/>
</dbReference>
<dbReference type="Pfam" id="PF08526">
    <property type="entry name" value="PAD_N"/>
    <property type="match status" value="1"/>
</dbReference>
<evidence type="ECO:0000256" key="9">
    <source>
        <dbReference type="PIRSR" id="PIRSR001247-1"/>
    </source>
</evidence>
<dbReference type="Pfam" id="PF03068">
    <property type="entry name" value="PAD"/>
    <property type="match status" value="1"/>
</dbReference>
<dbReference type="PIRSF" id="PIRSF001247">
    <property type="entry name" value="Protein-arginine_deiminase"/>
    <property type="match status" value="1"/>
</dbReference>
<dbReference type="InterPro" id="IPR013733">
    <property type="entry name" value="Prot_Arg_deaminase_cen_dom"/>
</dbReference>
<dbReference type="GO" id="GO:0005737">
    <property type="term" value="C:cytoplasm"/>
    <property type="evidence" value="ECO:0000318"/>
    <property type="project" value="GO_Central"/>
</dbReference>
<evidence type="ECO:0000256" key="6">
    <source>
        <dbReference type="ARBA" id="ARBA00022837"/>
    </source>
</evidence>
<dbReference type="SUPFAM" id="SSF55909">
    <property type="entry name" value="Pentein"/>
    <property type="match status" value="1"/>
</dbReference>
<comment type="catalytic activity">
    <reaction evidence="7 8">
        <text>L-arginyl-[protein] + H2O = L-citrullyl-[protein] + NH4(+)</text>
        <dbReference type="Rhea" id="RHEA:18089"/>
        <dbReference type="Rhea" id="RHEA-COMP:10532"/>
        <dbReference type="Rhea" id="RHEA-COMP:10588"/>
        <dbReference type="ChEBI" id="CHEBI:15377"/>
        <dbReference type="ChEBI" id="CHEBI:28938"/>
        <dbReference type="ChEBI" id="CHEBI:29965"/>
        <dbReference type="ChEBI" id="CHEBI:83397"/>
        <dbReference type="EC" id="3.5.3.15"/>
    </reaction>
</comment>
<dbReference type="PANTHER" id="PTHR10837:SF11">
    <property type="entry name" value="PROTEIN-ARGININE DEIMINASE TYPE-1"/>
    <property type="match status" value="1"/>
</dbReference>
<feature type="domain" description="Protein-arginine deiminase C-terminal" evidence="10">
    <location>
        <begin position="273"/>
        <end position="660"/>
    </location>
</feature>
<feature type="domain" description="Protein-arginine deiminase (PAD) N-terminal" evidence="11">
    <location>
        <begin position="2"/>
        <end position="111"/>
    </location>
</feature>
<dbReference type="Pfam" id="PF08527">
    <property type="entry name" value="PAD_M"/>
    <property type="match status" value="1"/>
</dbReference>
<proteinExistence type="inferred from homology"/>
<feature type="domain" description="Protein-arginine deiminase (PAD) central" evidence="12">
    <location>
        <begin position="113"/>
        <end position="264"/>
    </location>
</feature>
<name>A0A8J1LFA5_XENLA</name>
<evidence type="ECO:0000313" key="14">
    <source>
        <dbReference type="RefSeq" id="XP_041427704.1"/>
    </source>
</evidence>
<comment type="cofactor">
    <cofactor evidence="8">
        <name>Ca(2+)</name>
        <dbReference type="ChEBI" id="CHEBI:29108"/>
    </cofactor>
</comment>
<evidence type="ECO:0000256" key="1">
    <source>
        <dbReference type="ARBA" id="ARBA00004496"/>
    </source>
</evidence>
<dbReference type="FunFam" id="3.75.10.10:FF:000003">
    <property type="entry name" value="Protein-arginine deiminase type-2"/>
    <property type="match status" value="1"/>
</dbReference>
<evidence type="ECO:0000256" key="2">
    <source>
        <dbReference type="ARBA" id="ARBA00008166"/>
    </source>
</evidence>
<keyword evidence="13" id="KW-1185">Reference proteome</keyword>
<evidence type="ECO:0000256" key="7">
    <source>
        <dbReference type="ARBA" id="ARBA00048487"/>
    </source>
</evidence>
<feature type="active site" evidence="9">
    <location>
        <position position="471"/>
    </location>
</feature>
<evidence type="ECO:0000256" key="8">
    <source>
        <dbReference type="PIRNR" id="PIRNR001247"/>
    </source>
</evidence>
<dbReference type="Gene3D" id="2.60.40.1860">
    <property type="entry name" value="Protein-arginine deiminase, N-terminal domain"/>
    <property type="match status" value="1"/>
</dbReference>
<dbReference type="OrthoDB" id="5102063at2759"/>
<dbReference type="AlphaFoldDB" id="A0A8J1LFA5"/>
<dbReference type="InterPro" id="IPR013530">
    <property type="entry name" value="PAD_C"/>
</dbReference>
<keyword evidence="6 8" id="KW-0106">Calcium</keyword>
<evidence type="ECO:0000313" key="13">
    <source>
        <dbReference type="Proteomes" id="UP000186698"/>
    </source>
</evidence>
<evidence type="ECO:0000259" key="10">
    <source>
        <dbReference type="Pfam" id="PF03068"/>
    </source>
</evidence>
<dbReference type="InterPro" id="IPR004303">
    <property type="entry name" value="PAD"/>
</dbReference>
<dbReference type="SUPFAM" id="SSF49503">
    <property type="entry name" value="Cupredoxins"/>
    <property type="match status" value="1"/>
</dbReference>
<dbReference type="FunFam" id="2.60.40.1700:FF:000001">
    <property type="entry name" value="Protein-arginine deiminase type-2"/>
    <property type="match status" value="1"/>
</dbReference>
<organism evidence="13 14">
    <name type="scientific">Xenopus laevis</name>
    <name type="common">African clawed frog</name>
    <dbReference type="NCBI Taxonomy" id="8355"/>
    <lineage>
        <taxon>Eukaryota</taxon>
        <taxon>Metazoa</taxon>
        <taxon>Chordata</taxon>
        <taxon>Craniata</taxon>
        <taxon>Vertebrata</taxon>
        <taxon>Euteleostomi</taxon>
        <taxon>Amphibia</taxon>
        <taxon>Batrachia</taxon>
        <taxon>Anura</taxon>
        <taxon>Pipoidea</taxon>
        <taxon>Pipidae</taxon>
        <taxon>Xenopodinae</taxon>
        <taxon>Xenopus</taxon>
        <taxon>Xenopus</taxon>
    </lineage>
</organism>
<sequence length="663" mass="74583">MTQRSVSISHQGPTYDVCVVGQELTLDIYRDVPAGAEYFEVLGTPPIDVMLICPPDPAQKPQKGVKLPLSQRIGIVISCRRVSGALNDTKVRVSYYGKKGNSLGSVRLYLTCVRVSLDVDVKRSRAVTRGVKDKGSWSWGSYGTGAILLVNCDRDRAAPNGTDSEDMGAPNAADITDMSPMVLTAEGPKGIFEGHQLILSISPSHATKMRVYCKRKSDYLLVLGGTNISHEVERGNNQEVKFCVEGLEFPDVDFSGLVHINLSFQRSSDLTELFADKVTFRLTPWIMTPNTQKPLEVYVCSVQGNKKFLKELKELVQKAKCKLNICPEVENRGDRWIQDEMEFGYIEAPHKRFPVVLDSPRDRELDFLPFKKILGPDFGYVKRKVEQEEEVNDLDSFGNLEVSPPVAVRGKNYPLGRILIGSQLPQDIEPFSSEPNPIQPRRMNKVVRDFLAAQLVQSPVELYSDWLMVGHIDEFMTFVPACDKKGFRLLLASPRMCLDLFREKQKEGYGEAIMFEGLKTEPFTIEKILSNEKLLRDSTYTQGCIDLNREILKEELGLSEEDITDIPVLYKLLPYFNKAEAFYPNMVNLLVLGQFLGIPKPFGPKIDGKCCLEQKVCSLLEPLGLDCTFIDDFGPYHQNAGDVHCGTNVIRKPFSDKWWNCLP</sequence>
<dbReference type="GO" id="GO:0004668">
    <property type="term" value="F:protein-arginine deiminase activity"/>
    <property type="evidence" value="ECO:0000318"/>
    <property type="project" value="GO_Central"/>
</dbReference>
<dbReference type="InterPro" id="IPR008972">
    <property type="entry name" value="Cupredoxin"/>
</dbReference>
<dbReference type="CTD" id="108697858"/>
<dbReference type="InterPro" id="IPR036556">
    <property type="entry name" value="PAD_central_sf"/>
</dbReference>
<accession>A0A8J1LFA5</accession>
<keyword evidence="5 8" id="KW-0378">Hydrolase</keyword>
<dbReference type="Proteomes" id="UP000186698">
    <property type="component" value="Chromosome 7S"/>
</dbReference>
<dbReference type="GO" id="GO:0005509">
    <property type="term" value="F:calcium ion binding"/>
    <property type="evidence" value="ECO:0007669"/>
    <property type="project" value="UniProtKB-UniRule"/>
</dbReference>
<dbReference type="RefSeq" id="XP_041427704.1">
    <property type="nucleotide sequence ID" value="XM_041571770.1"/>
</dbReference>
<feature type="active site" evidence="9">
    <location>
        <position position="339"/>
    </location>
</feature>
<keyword evidence="4 8" id="KW-0963">Cytoplasm</keyword>
<dbReference type="SUPFAM" id="SSF110083">
    <property type="entry name" value="Peptidylarginine deiminase Pad4, middle domain"/>
    <property type="match status" value="1"/>
</dbReference>
<dbReference type="GO" id="GO:0005634">
    <property type="term" value="C:nucleus"/>
    <property type="evidence" value="ECO:0000318"/>
    <property type="project" value="GO_Central"/>
</dbReference>
<dbReference type="KEGG" id="xla:108697858"/>
<evidence type="ECO:0000259" key="11">
    <source>
        <dbReference type="Pfam" id="PF08526"/>
    </source>
</evidence>
<evidence type="ECO:0000259" key="12">
    <source>
        <dbReference type="Pfam" id="PF08527"/>
    </source>
</evidence>
<dbReference type="InterPro" id="IPR038685">
    <property type="entry name" value="PAD_N_sf"/>
</dbReference>
<feature type="active site" evidence="9">
    <location>
        <position position="473"/>
    </location>
</feature>
<dbReference type="Gene3D" id="3.75.10.10">
    <property type="entry name" value="L-arginine/glycine Amidinotransferase, Chain A"/>
    <property type="match status" value="1"/>
</dbReference>
<gene>
    <name evidence="14" type="primary">padi4.S</name>
</gene>